<dbReference type="EMBL" id="JACEFO010001972">
    <property type="protein sequence ID" value="KAF8690512.1"/>
    <property type="molecule type" value="Genomic_DNA"/>
</dbReference>
<evidence type="ECO:0000313" key="3">
    <source>
        <dbReference type="Proteomes" id="UP000636709"/>
    </source>
</evidence>
<comment type="similarity">
    <text evidence="1">Belongs to the LOR family.</text>
</comment>
<dbReference type="Proteomes" id="UP000636709">
    <property type="component" value="Unassembled WGS sequence"/>
</dbReference>
<dbReference type="Gene3D" id="2.40.160.200">
    <property type="entry name" value="LURP1-related"/>
    <property type="match status" value="1"/>
</dbReference>
<gene>
    <name evidence="2" type="ORF">HU200_040870</name>
</gene>
<dbReference type="SUPFAM" id="SSF54518">
    <property type="entry name" value="Tubby C-terminal domain-like"/>
    <property type="match status" value="1"/>
</dbReference>
<comment type="caution">
    <text evidence="2">The sequence shown here is derived from an EMBL/GenBank/DDBJ whole genome shotgun (WGS) entry which is preliminary data.</text>
</comment>
<dbReference type="Pfam" id="PF04525">
    <property type="entry name" value="LOR"/>
    <property type="match status" value="1"/>
</dbReference>
<reference evidence="2" key="1">
    <citation type="submission" date="2020-07" db="EMBL/GenBank/DDBJ databases">
        <title>Genome sequence and genetic diversity analysis of an under-domesticated orphan crop, white fonio (Digitaria exilis).</title>
        <authorList>
            <person name="Bennetzen J.L."/>
            <person name="Chen S."/>
            <person name="Ma X."/>
            <person name="Wang X."/>
            <person name="Yssel A.E.J."/>
            <person name="Chaluvadi S.R."/>
            <person name="Johnson M."/>
            <person name="Gangashetty P."/>
            <person name="Hamidou F."/>
            <person name="Sanogo M.D."/>
            <person name="Zwaenepoel A."/>
            <person name="Wallace J."/>
            <person name="Van De Peer Y."/>
            <person name="Van Deynze A."/>
        </authorList>
    </citation>
    <scope>NUCLEOTIDE SEQUENCE</scope>
    <source>
        <tissue evidence="2">Leaves</tissue>
    </source>
</reference>
<accession>A0A835B7W9</accession>
<evidence type="ECO:0000256" key="1">
    <source>
        <dbReference type="ARBA" id="ARBA00005437"/>
    </source>
</evidence>
<dbReference type="InterPro" id="IPR025659">
    <property type="entry name" value="Tubby-like_C"/>
</dbReference>
<dbReference type="PANTHER" id="PTHR31087">
    <property type="match status" value="1"/>
</dbReference>
<dbReference type="PANTHER" id="PTHR31087:SF167">
    <property type="entry name" value="PROTEIN LURP1"/>
    <property type="match status" value="1"/>
</dbReference>
<organism evidence="2 3">
    <name type="scientific">Digitaria exilis</name>
    <dbReference type="NCBI Taxonomy" id="1010633"/>
    <lineage>
        <taxon>Eukaryota</taxon>
        <taxon>Viridiplantae</taxon>
        <taxon>Streptophyta</taxon>
        <taxon>Embryophyta</taxon>
        <taxon>Tracheophyta</taxon>
        <taxon>Spermatophyta</taxon>
        <taxon>Magnoliopsida</taxon>
        <taxon>Liliopsida</taxon>
        <taxon>Poales</taxon>
        <taxon>Poaceae</taxon>
        <taxon>PACMAD clade</taxon>
        <taxon>Panicoideae</taxon>
        <taxon>Panicodae</taxon>
        <taxon>Paniceae</taxon>
        <taxon>Anthephorinae</taxon>
        <taxon>Digitaria</taxon>
    </lineage>
</organism>
<dbReference type="InterPro" id="IPR038595">
    <property type="entry name" value="LOR_sf"/>
</dbReference>
<protein>
    <submittedName>
        <fullName evidence="2">Uncharacterized protein</fullName>
    </submittedName>
</protein>
<name>A0A835B7W9_9POAL</name>
<sequence length="233" mass="26124">MAVSYEVLEPQAPIIITPVPMPVVVVAPQLCAPYAVALTVTKKVMSLHGNDFTITDPNDAVVLQVKGKGMMRHHRCVLLGANEQPILSFRGKMLTMHNKWEVFRGDSKSPSDLLFTARCPKLMQLLKTEMDIFLAGNNTDQQFCDFKLKGNYFDRNCAIYLGDSDIMIAQITRKYTAANVLLGRDTFNVTVFPNVDHVFVAALVVLLDEVHSKHRRHRQHFVAGLVTKGLLFL</sequence>
<dbReference type="InterPro" id="IPR007612">
    <property type="entry name" value="LOR"/>
</dbReference>
<dbReference type="AlphaFoldDB" id="A0A835B7W9"/>
<evidence type="ECO:0000313" key="2">
    <source>
        <dbReference type="EMBL" id="KAF8690512.1"/>
    </source>
</evidence>
<dbReference type="OrthoDB" id="97518at2759"/>
<proteinExistence type="inferred from homology"/>
<keyword evidence="3" id="KW-1185">Reference proteome</keyword>